<evidence type="ECO:0000256" key="1">
    <source>
        <dbReference type="ARBA" id="ARBA00006975"/>
    </source>
</evidence>
<dbReference type="GO" id="GO:0051082">
    <property type="term" value="F:unfolded protein binding"/>
    <property type="evidence" value="ECO:0007669"/>
    <property type="project" value="TreeGrafter"/>
</dbReference>
<evidence type="ECO:0000256" key="5">
    <source>
        <dbReference type="ARBA" id="ARBA00031971"/>
    </source>
</evidence>
<dbReference type="GO" id="GO:0005759">
    <property type="term" value="C:mitochondrial matrix"/>
    <property type="evidence" value="ECO:0007669"/>
    <property type="project" value="TreeGrafter"/>
</dbReference>
<dbReference type="Pfam" id="PF00166">
    <property type="entry name" value="Cpn10"/>
    <property type="match status" value="1"/>
</dbReference>
<evidence type="ECO:0000313" key="9">
    <source>
        <dbReference type="RefSeq" id="XP_028151210.1"/>
    </source>
</evidence>
<organism evidence="9">
    <name type="scientific">Diabrotica virgifera virgifera</name>
    <name type="common">western corn rootworm</name>
    <dbReference type="NCBI Taxonomy" id="50390"/>
    <lineage>
        <taxon>Eukaryota</taxon>
        <taxon>Metazoa</taxon>
        <taxon>Ecdysozoa</taxon>
        <taxon>Arthropoda</taxon>
        <taxon>Hexapoda</taxon>
        <taxon>Insecta</taxon>
        <taxon>Pterygota</taxon>
        <taxon>Neoptera</taxon>
        <taxon>Endopterygota</taxon>
        <taxon>Coleoptera</taxon>
        <taxon>Polyphaga</taxon>
        <taxon>Cucujiformia</taxon>
        <taxon>Chrysomeloidea</taxon>
        <taxon>Chrysomelidae</taxon>
        <taxon>Galerucinae</taxon>
        <taxon>Diabroticina</taxon>
        <taxon>Diabroticites</taxon>
        <taxon>Diabrotica</taxon>
    </lineage>
</organism>
<dbReference type="SUPFAM" id="SSF50129">
    <property type="entry name" value="GroES-like"/>
    <property type="match status" value="1"/>
</dbReference>
<protein>
    <recommendedName>
        <fullName evidence="2">10 kDa heat shock protein, mitochondrial</fullName>
    </recommendedName>
    <alternativeName>
        <fullName evidence="4">10 kDa chaperonin</fullName>
    </alternativeName>
    <alternativeName>
        <fullName evidence="5">Chaperonin 10</fullName>
    </alternativeName>
</protein>
<dbReference type="RefSeq" id="XP_028151210.1">
    <property type="nucleotide sequence ID" value="XM_028295409.1"/>
</dbReference>
<dbReference type="PANTHER" id="PTHR10772:SF0">
    <property type="entry name" value="10 KDA HEAT SHOCK PROTEIN, MITOCHONDRIAL"/>
    <property type="match status" value="1"/>
</dbReference>
<reference evidence="9" key="1">
    <citation type="submission" date="2025-04" db="UniProtKB">
        <authorList>
            <consortium name="RefSeq"/>
        </authorList>
    </citation>
    <scope>IDENTIFICATION</scope>
    <source>
        <tissue evidence="9">Whole insect</tissue>
    </source>
</reference>
<dbReference type="InterPro" id="IPR037124">
    <property type="entry name" value="Chaperonin_GroES_sf"/>
</dbReference>
<dbReference type="Proteomes" id="UP001652700">
    <property type="component" value="Unplaced"/>
</dbReference>
<name>A0A6P7H5F5_DIAVI</name>
<dbReference type="GO" id="GO:0046872">
    <property type="term" value="F:metal ion binding"/>
    <property type="evidence" value="ECO:0007669"/>
    <property type="project" value="TreeGrafter"/>
</dbReference>
<comment type="similarity">
    <text evidence="1 6">Belongs to the GroES chaperonin family.</text>
</comment>
<keyword evidence="3 6" id="KW-0143">Chaperone</keyword>
<dbReference type="EnsemblMetazoa" id="XM_050657311.1">
    <property type="protein sequence ID" value="XP_050513268.1"/>
    <property type="gene ID" value="LOC126888881"/>
</dbReference>
<dbReference type="Gene3D" id="2.30.33.40">
    <property type="entry name" value="GroES chaperonin"/>
    <property type="match status" value="1"/>
</dbReference>
<dbReference type="SMART" id="SM00883">
    <property type="entry name" value="Cpn10"/>
    <property type="match status" value="1"/>
</dbReference>
<dbReference type="PRINTS" id="PR00297">
    <property type="entry name" value="CHAPERONIN10"/>
</dbReference>
<gene>
    <name evidence="9" type="primary">LOC114344576</name>
</gene>
<dbReference type="OrthoDB" id="184876at2759"/>
<dbReference type="PROSITE" id="PS00681">
    <property type="entry name" value="CHAPERONINS_CPN10"/>
    <property type="match status" value="1"/>
</dbReference>
<dbReference type="GO" id="GO:0005524">
    <property type="term" value="F:ATP binding"/>
    <property type="evidence" value="ECO:0007669"/>
    <property type="project" value="InterPro"/>
</dbReference>
<evidence type="ECO:0000256" key="3">
    <source>
        <dbReference type="ARBA" id="ARBA00023186"/>
    </source>
</evidence>
<dbReference type="CDD" id="cd00320">
    <property type="entry name" value="cpn10"/>
    <property type="match status" value="1"/>
</dbReference>
<dbReference type="InParanoid" id="A0A6P7H5F5"/>
<evidence type="ECO:0000313" key="8">
    <source>
        <dbReference type="Proteomes" id="UP001652700"/>
    </source>
</evidence>
<dbReference type="InterPro" id="IPR020818">
    <property type="entry name" value="Chaperonin_GroES"/>
</dbReference>
<accession>A0A6P7H5F5</accession>
<dbReference type="GO" id="GO:0051087">
    <property type="term" value="F:protein-folding chaperone binding"/>
    <property type="evidence" value="ECO:0007669"/>
    <property type="project" value="TreeGrafter"/>
</dbReference>
<evidence type="ECO:0000313" key="7">
    <source>
        <dbReference type="EnsemblMetazoa" id="XP_050513268.1"/>
    </source>
</evidence>
<dbReference type="HAMAP" id="MF_00580">
    <property type="entry name" value="CH10"/>
    <property type="match status" value="1"/>
</dbReference>
<dbReference type="AlphaFoldDB" id="A0A6P7H5F5"/>
<proteinExistence type="inferred from homology"/>
<dbReference type="InterPro" id="IPR018369">
    <property type="entry name" value="Chaprnonin_Cpn10_CS"/>
</dbReference>
<evidence type="ECO:0000256" key="6">
    <source>
        <dbReference type="RuleBase" id="RU003479"/>
    </source>
</evidence>
<dbReference type="FunCoup" id="A0A6P7H5F5">
    <property type="interactions" value="1309"/>
</dbReference>
<sequence length="101" mass="10886">MSGAAKRLIPLFDRILIKKFEAVSKTKGGIVLPEKAQDKVLQGTVVAVGQGARLQDGSFAAPTIKVGDKVLLPEYGGTKVNVEDNAEYQIFRESDIIAKVE</sequence>
<evidence type="ECO:0000256" key="4">
    <source>
        <dbReference type="ARBA" id="ARBA00029976"/>
    </source>
</evidence>
<dbReference type="InterPro" id="IPR011032">
    <property type="entry name" value="GroES-like_sf"/>
</dbReference>
<dbReference type="GO" id="GO:0044183">
    <property type="term" value="F:protein folding chaperone"/>
    <property type="evidence" value="ECO:0007669"/>
    <property type="project" value="InterPro"/>
</dbReference>
<dbReference type="FunFam" id="2.30.33.40:FF:000002">
    <property type="entry name" value="10 kDa chaperonin, mitochondrial"/>
    <property type="match status" value="1"/>
</dbReference>
<dbReference type="PANTHER" id="PTHR10772">
    <property type="entry name" value="10 KDA HEAT SHOCK PROTEIN"/>
    <property type="match status" value="1"/>
</dbReference>
<keyword evidence="8" id="KW-1185">Reference proteome</keyword>
<reference evidence="7" key="2">
    <citation type="submission" date="2025-05" db="UniProtKB">
        <authorList>
            <consortium name="EnsemblMetazoa"/>
        </authorList>
    </citation>
    <scope>IDENTIFICATION</scope>
</reference>
<evidence type="ECO:0000256" key="2">
    <source>
        <dbReference type="ARBA" id="ARBA00018842"/>
    </source>
</evidence>